<gene>
    <name evidence="2" type="ORF">UT41_C0003G0029</name>
</gene>
<reference evidence="2 3" key="1">
    <citation type="journal article" date="2015" name="Nature">
        <title>rRNA introns, odd ribosomes, and small enigmatic genomes across a large radiation of phyla.</title>
        <authorList>
            <person name="Brown C.T."/>
            <person name="Hug L.A."/>
            <person name="Thomas B.C."/>
            <person name="Sharon I."/>
            <person name="Castelle C.J."/>
            <person name="Singh A."/>
            <person name="Wilkins M.J."/>
            <person name="Williams K.H."/>
            <person name="Banfield J.F."/>
        </authorList>
    </citation>
    <scope>NUCLEOTIDE SEQUENCE [LARGE SCALE GENOMIC DNA]</scope>
</reference>
<proteinExistence type="predicted"/>
<sequence length="204" mass="23889">MENENSMLFKKSDEEIAAEEYHEEVAEDVTTGDTHNEPEIVEDVQEEIYEEEGVIMWEAPEIEYVEKSTTWYWVSMAIAIVLIAIALWQKNFLFAVFVMIAELAVFMFAGEKPKMWEFTIDEVGVTIEGHKTYKYKDITLYDVHEFSDEYAELVLQTKSKVHHYVKIFIPVEYEEEIREVLDGKIKHGEIEVSLLETLERSLGF</sequence>
<keyword evidence="1" id="KW-1133">Transmembrane helix</keyword>
<dbReference type="Proteomes" id="UP000034665">
    <property type="component" value="Unassembled WGS sequence"/>
</dbReference>
<dbReference type="EMBL" id="LBWR01000003">
    <property type="protein sequence ID" value="KKR12102.1"/>
    <property type="molecule type" value="Genomic_DNA"/>
</dbReference>
<evidence type="ECO:0000313" key="3">
    <source>
        <dbReference type="Proteomes" id="UP000034665"/>
    </source>
</evidence>
<name>A0A0G0REP5_9BACT</name>
<dbReference type="STRING" id="1619013.UT41_C0003G0029"/>
<accession>A0A0G0REP5</accession>
<evidence type="ECO:0008006" key="4">
    <source>
        <dbReference type="Google" id="ProtNLM"/>
    </source>
</evidence>
<comment type="caution">
    <text evidence="2">The sequence shown here is derived from an EMBL/GenBank/DDBJ whole genome shotgun (WGS) entry which is preliminary data.</text>
</comment>
<keyword evidence="1" id="KW-0472">Membrane</keyword>
<dbReference type="AlphaFoldDB" id="A0A0G0REP5"/>
<protein>
    <recommendedName>
        <fullName evidence="4">DUF5673 domain-containing protein</fullName>
    </recommendedName>
</protein>
<organism evidence="2 3">
    <name type="scientific">Candidatus Wolfebacteria bacterium GW2011_GWC2_39_22</name>
    <dbReference type="NCBI Taxonomy" id="1619013"/>
    <lineage>
        <taxon>Bacteria</taxon>
        <taxon>Candidatus Wolfeibacteriota</taxon>
    </lineage>
</organism>
<feature type="transmembrane region" description="Helical" evidence="1">
    <location>
        <begin position="94"/>
        <end position="110"/>
    </location>
</feature>
<evidence type="ECO:0000256" key="1">
    <source>
        <dbReference type="SAM" id="Phobius"/>
    </source>
</evidence>
<feature type="transmembrane region" description="Helical" evidence="1">
    <location>
        <begin position="70"/>
        <end position="88"/>
    </location>
</feature>
<keyword evidence="1" id="KW-0812">Transmembrane</keyword>
<evidence type="ECO:0000313" key="2">
    <source>
        <dbReference type="EMBL" id="KKR12102.1"/>
    </source>
</evidence>